<reference evidence="6" key="1">
    <citation type="submission" date="2018-07" db="EMBL/GenBank/DDBJ databases">
        <authorList>
            <person name="Safronova V.I."/>
            <person name="Chirak E.R."/>
            <person name="Sazanova A.L."/>
        </authorList>
    </citation>
    <scope>NUCLEOTIDE SEQUENCE [LARGE SCALE GENOMIC DNA]</scope>
    <source>
        <strain evidence="6">RCAM04685</strain>
    </source>
</reference>
<dbReference type="EMBL" id="QQTP01000005">
    <property type="protein sequence ID" value="RDJ25555.1"/>
    <property type="molecule type" value="Genomic_DNA"/>
</dbReference>
<evidence type="ECO:0000313" key="6">
    <source>
        <dbReference type="Proteomes" id="UP000255207"/>
    </source>
</evidence>
<evidence type="ECO:0000256" key="2">
    <source>
        <dbReference type="ARBA" id="ARBA00022977"/>
    </source>
</evidence>
<comment type="pathway">
    <text evidence="1">Cofactor biosynthesis; thiamine diphosphate biosynthesis.</text>
</comment>
<dbReference type="AlphaFoldDB" id="A0A370L723"/>
<evidence type="ECO:0000256" key="1">
    <source>
        <dbReference type="ARBA" id="ARBA00004948"/>
    </source>
</evidence>
<dbReference type="GO" id="GO:0050660">
    <property type="term" value="F:flavin adenine dinucleotide binding"/>
    <property type="evidence" value="ECO:0007669"/>
    <property type="project" value="InterPro"/>
</dbReference>
<dbReference type="PRINTS" id="PR00411">
    <property type="entry name" value="PNDRDTASEI"/>
</dbReference>
<dbReference type="GO" id="GO:0009228">
    <property type="term" value="P:thiamine biosynthetic process"/>
    <property type="evidence" value="ECO:0007669"/>
    <property type="project" value="UniProtKB-KW"/>
</dbReference>
<sequence>MRGPPHTTFRRAEIGSPAGVPVIPAQTDIAIIGGGLIGLSIGWRLARRGLDVTVFERGTTGQGASLAATGMLAAAAELEPGGEEHVPLSLESQRLWPGFARELEADSGLSIDYRSDGVLLVALGREEVERLRFRHEAQKRVGLSAQWLGGPEARALEPGLRPSVIAGIFCPDDHQVDPPRVMAALRQAYLALGGHLVEGCEAEPELAGGRAVGVVTPGGVCKARVVLVAGGAWTKLAGLDIPVRPLKGQSLALRSTPETGGLSRVVWTEQVHLAPKSDGTLIVGATMEERGFDDTVTAGGVYALLDGARRALPSIEEMPVEAIWTGFRPTSLDDAPILGETGIANLLVATGHHRNGYLLAPVTAAALEELITDNRITGPAAHFGAARFAAIKAFSSEVETGSRQENASTQEEAAE</sequence>
<dbReference type="InterPro" id="IPR036188">
    <property type="entry name" value="FAD/NAD-bd_sf"/>
</dbReference>
<dbReference type="SUPFAM" id="SSF54373">
    <property type="entry name" value="FAD-linked reductases, C-terminal domain"/>
    <property type="match status" value="1"/>
</dbReference>
<accession>A0A370L723</accession>
<dbReference type="Gene3D" id="3.30.9.10">
    <property type="entry name" value="D-Amino Acid Oxidase, subunit A, domain 2"/>
    <property type="match status" value="1"/>
</dbReference>
<dbReference type="GO" id="GO:0005737">
    <property type="term" value="C:cytoplasm"/>
    <property type="evidence" value="ECO:0007669"/>
    <property type="project" value="TreeGrafter"/>
</dbReference>
<keyword evidence="2" id="KW-0784">Thiamine biosynthesis</keyword>
<gene>
    <name evidence="5" type="primary">thiO</name>
    <name evidence="5" type="ORF">DWE98_12260</name>
</gene>
<keyword evidence="3 5" id="KW-0560">Oxidoreductase</keyword>
<protein>
    <submittedName>
        <fullName evidence="5">Glycine oxidase ThiO</fullName>
        <ecNumber evidence="5">1.4.3.19</ecNumber>
    </submittedName>
</protein>
<comment type="caution">
    <text evidence="5">The sequence shown here is derived from an EMBL/GenBank/DDBJ whole genome shotgun (WGS) entry which is preliminary data.</text>
</comment>
<dbReference type="SUPFAM" id="SSF51905">
    <property type="entry name" value="FAD/NAD(P)-binding domain"/>
    <property type="match status" value="1"/>
</dbReference>
<dbReference type="InterPro" id="IPR012727">
    <property type="entry name" value="Gly_oxidase_ThiO"/>
</dbReference>
<dbReference type="RefSeq" id="WP_114829600.1">
    <property type="nucleotide sequence ID" value="NZ_QQTO01000021.1"/>
</dbReference>
<feature type="domain" description="FAD dependent oxidoreductase" evidence="4">
    <location>
        <begin position="28"/>
        <end position="369"/>
    </location>
</feature>
<dbReference type="PANTHER" id="PTHR13847:SF289">
    <property type="entry name" value="GLYCINE OXIDASE"/>
    <property type="match status" value="1"/>
</dbReference>
<dbReference type="InterPro" id="IPR006076">
    <property type="entry name" value="FAD-dep_OxRdtase"/>
</dbReference>
<dbReference type="EC" id="1.4.3.19" evidence="5"/>
<keyword evidence="6" id="KW-1185">Reference proteome</keyword>
<proteinExistence type="predicted"/>
<name>A0A370L723_9HYPH</name>
<dbReference type="OrthoDB" id="9805337at2"/>
<organism evidence="5 6">
    <name type="scientific">Bosea caraganae</name>
    <dbReference type="NCBI Taxonomy" id="2763117"/>
    <lineage>
        <taxon>Bacteria</taxon>
        <taxon>Pseudomonadati</taxon>
        <taxon>Pseudomonadota</taxon>
        <taxon>Alphaproteobacteria</taxon>
        <taxon>Hyphomicrobiales</taxon>
        <taxon>Boseaceae</taxon>
        <taxon>Bosea</taxon>
    </lineage>
</organism>
<dbReference type="UniPathway" id="UPA00060"/>
<dbReference type="Gene3D" id="3.50.50.60">
    <property type="entry name" value="FAD/NAD(P)-binding domain"/>
    <property type="match status" value="1"/>
</dbReference>
<dbReference type="Proteomes" id="UP000255207">
    <property type="component" value="Unassembled WGS sequence"/>
</dbReference>
<evidence type="ECO:0000259" key="4">
    <source>
        <dbReference type="Pfam" id="PF01266"/>
    </source>
</evidence>
<dbReference type="NCBIfam" id="TIGR02352">
    <property type="entry name" value="thiamin_ThiO"/>
    <property type="match status" value="1"/>
</dbReference>
<dbReference type="Pfam" id="PF01266">
    <property type="entry name" value="DAO"/>
    <property type="match status" value="1"/>
</dbReference>
<evidence type="ECO:0000313" key="5">
    <source>
        <dbReference type="EMBL" id="RDJ25555.1"/>
    </source>
</evidence>
<dbReference type="GO" id="GO:0009229">
    <property type="term" value="P:thiamine diphosphate biosynthetic process"/>
    <property type="evidence" value="ECO:0007669"/>
    <property type="project" value="UniProtKB-UniPathway"/>
</dbReference>
<dbReference type="GO" id="GO:0043799">
    <property type="term" value="F:glycine oxidase activity"/>
    <property type="evidence" value="ECO:0007669"/>
    <property type="project" value="UniProtKB-EC"/>
</dbReference>
<dbReference type="PANTHER" id="PTHR13847">
    <property type="entry name" value="SARCOSINE DEHYDROGENASE-RELATED"/>
    <property type="match status" value="1"/>
</dbReference>
<evidence type="ECO:0000256" key="3">
    <source>
        <dbReference type="ARBA" id="ARBA00023002"/>
    </source>
</evidence>